<feature type="signal peptide" evidence="1">
    <location>
        <begin position="1"/>
        <end position="16"/>
    </location>
</feature>
<accession>A0A9W6Z0I8</accession>
<evidence type="ECO:0000313" key="2">
    <source>
        <dbReference type="EMBL" id="GMG39981.1"/>
    </source>
</evidence>
<organism evidence="2 3">
    <name type="scientific">Ambrosiozyma monospora</name>
    <name type="common">Yeast</name>
    <name type="synonym">Endomycopsis monosporus</name>
    <dbReference type="NCBI Taxonomy" id="43982"/>
    <lineage>
        <taxon>Eukaryota</taxon>
        <taxon>Fungi</taxon>
        <taxon>Dikarya</taxon>
        <taxon>Ascomycota</taxon>
        <taxon>Saccharomycotina</taxon>
        <taxon>Pichiomycetes</taxon>
        <taxon>Pichiales</taxon>
        <taxon>Pichiaceae</taxon>
        <taxon>Ambrosiozyma</taxon>
    </lineage>
</organism>
<evidence type="ECO:0000313" key="3">
    <source>
        <dbReference type="Proteomes" id="UP001165063"/>
    </source>
</evidence>
<feature type="chain" id="PRO_5040748517" evidence="1">
    <location>
        <begin position="17"/>
        <end position="98"/>
    </location>
</feature>
<comment type="caution">
    <text evidence="2">The sequence shown here is derived from an EMBL/GenBank/DDBJ whole genome shotgun (WGS) entry which is preliminary data.</text>
</comment>
<dbReference type="AlphaFoldDB" id="A0A9W6Z0I8"/>
<proteinExistence type="predicted"/>
<dbReference type="EMBL" id="BSXU01003371">
    <property type="protein sequence ID" value="GMG39981.1"/>
    <property type="molecule type" value="Genomic_DNA"/>
</dbReference>
<evidence type="ECO:0000256" key="1">
    <source>
        <dbReference type="SAM" id="SignalP"/>
    </source>
</evidence>
<protein>
    <submittedName>
        <fullName evidence="2">Unnamed protein product</fullName>
    </submittedName>
</protein>
<name>A0A9W6Z0I8_AMBMO</name>
<keyword evidence="3" id="KW-1185">Reference proteome</keyword>
<sequence>MYASSLLFALIPLASAYITGDVATVTETDCTTSVSEALSAVESSQAPVPTLPLESVSTAVESEVVASGKAAATTVPALSTAPAAVSGAVTAKKIIKDL</sequence>
<dbReference type="Proteomes" id="UP001165063">
    <property type="component" value="Unassembled WGS sequence"/>
</dbReference>
<gene>
    <name evidence="2" type="ORF">Amon01_000579700</name>
</gene>
<reference evidence="2" key="1">
    <citation type="submission" date="2023-04" db="EMBL/GenBank/DDBJ databases">
        <title>Ambrosiozyma monospora NBRC 1965.</title>
        <authorList>
            <person name="Ichikawa N."/>
            <person name="Sato H."/>
            <person name="Tonouchi N."/>
        </authorList>
    </citation>
    <scope>NUCLEOTIDE SEQUENCE</scope>
    <source>
        <strain evidence="2">NBRC 1965</strain>
    </source>
</reference>
<keyword evidence="1" id="KW-0732">Signal</keyword>